<evidence type="ECO:0000313" key="1">
    <source>
        <dbReference type="EMBL" id="OWW22213.1"/>
    </source>
</evidence>
<dbReference type="InterPro" id="IPR050563">
    <property type="entry name" value="4-hydroxybenzoyl-CoA_TE"/>
</dbReference>
<proteinExistence type="predicted"/>
<keyword evidence="2" id="KW-1185">Reference proteome</keyword>
<dbReference type="Gene3D" id="3.10.129.10">
    <property type="entry name" value="Hotdog Thioesterase"/>
    <property type="match status" value="1"/>
</dbReference>
<gene>
    <name evidence="1" type="ORF">AYR66_24655</name>
</gene>
<organism evidence="1 2">
    <name type="scientific">Noviherbaspirillum denitrificans</name>
    <dbReference type="NCBI Taxonomy" id="1968433"/>
    <lineage>
        <taxon>Bacteria</taxon>
        <taxon>Pseudomonadati</taxon>
        <taxon>Pseudomonadota</taxon>
        <taxon>Betaproteobacteria</taxon>
        <taxon>Burkholderiales</taxon>
        <taxon>Oxalobacteraceae</taxon>
        <taxon>Noviherbaspirillum</taxon>
    </lineage>
</organism>
<sequence length="146" mass="16719">MEKNVYQYQYTVSWSDLDANVHMRNTGYLDYAAQTRFMYLKESGFTPADFKEAGIGPVIFSEQIAYHKEFHFLENFSVTMELGGLSEDGAKFIMVNRFYKADGRLAAEVATRGAWFNLADRRVGPPPQALNDALLRLPRTENFETL</sequence>
<dbReference type="CDD" id="cd00586">
    <property type="entry name" value="4HBT"/>
    <property type="match status" value="1"/>
</dbReference>
<dbReference type="AlphaFoldDB" id="A0A254TNL6"/>
<dbReference type="OrthoDB" id="9799036at2"/>
<dbReference type="InterPro" id="IPR029069">
    <property type="entry name" value="HotDog_dom_sf"/>
</dbReference>
<reference evidence="1 2" key="1">
    <citation type="submission" date="2016-02" db="EMBL/GenBank/DDBJ databases">
        <authorList>
            <person name="Wen L."/>
            <person name="He K."/>
            <person name="Yang H."/>
        </authorList>
    </citation>
    <scope>NUCLEOTIDE SEQUENCE [LARGE SCALE GENOMIC DNA]</scope>
    <source>
        <strain evidence="1 2">TSA40</strain>
    </source>
</reference>
<name>A0A254TNL6_9BURK</name>
<evidence type="ECO:0000313" key="2">
    <source>
        <dbReference type="Proteomes" id="UP000197535"/>
    </source>
</evidence>
<dbReference type="Proteomes" id="UP000197535">
    <property type="component" value="Unassembled WGS sequence"/>
</dbReference>
<dbReference type="Pfam" id="PF13279">
    <property type="entry name" value="4HBT_2"/>
    <property type="match status" value="1"/>
</dbReference>
<dbReference type="EMBL" id="LSTO01000001">
    <property type="protein sequence ID" value="OWW22213.1"/>
    <property type="molecule type" value="Genomic_DNA"/>
</dbReference>
<dbReference type="SUPFAM" id="SSF54637">
    <property type="entry name" value="Thioesterase/thiol ester dehydrase-isomerase"/>
    <property type="match status" value="1"/>
</dbReference>
<dbReference type="GO" id="GO:0047617">
    <property type="term" value="F:fatty acyl-CoA hydrolase activity"/>
    <property type="evidence" value="ECO:0007669"/>
    <property type="project" value="TreeGrafter"/>
</dbReference>
<dbReference type="PANTHER" id="PTHR31793:SF24">
    <property type="entry name" value="LONG-CHAIN ACYL-COA THIOESTERASE FADM"/>
    <property type="match status" value="1"/>
</dbReference>
<accession>A0A254TNL6</accession>
<dbReference type="RefSeq" id="WP_088709037.1">
    <property type="nucleotide sequence ID" value="NZ_LSTO01000001.1"/>
</dbReference>
<dbReference type="PANTHER" id="PTHR31793">
    <property type="entry name" value="4-HYDROXYBENZOYL-COA THIOESTERASE FAMILY MEMBER"/>
    <property type="match status" value="1"/>
</dbReference>
<evidence type="ECO:0008006" key="3">
    <source>
        <dbReference type="Google" id="ProtNLM"/>
    </source>
</evidence>
<comment type="caution">
    <text evidence="1">The sequence shown here is derived from an EMBL/GenBank/DDBJ whole genome shotgun (WGS) entry which is preliminary data.</text>
</comment>
<protein>
    <recommendedName>
        <fullName evidence="3">Thioesterase</fullName>
    </recommendedName>
</protein>